<dbReference type="EMBL" id="AGTP01044269">
    <property type="status" value="NOT_ANNOTATED_CDS"/>
    <property type="molecule type" value="Genomic_DNA"/>
</dbReference>
<dbReference type="InterPro" id="IPR019787">
    <property type="entry name" value="Znf_PHD-finger"/>
</dbReference>
<feature type="domain" description="Bromo" evidence="9">
    <location>
        <begin position="390"/>
        <end position="448"/>
    </location>
</feature>
<organism evidence="13 14">
    <name type="scientific">Ictidomys tridecemlineatus</name>
    <name type="common">Thirteen-lined ground squirrel</name>
    <name type="synonym">Spermophilus tridecemlineatus</name>
    <dbReference type="NCBI Taxonomy" id="43179"/>
    <lineage>
        <taxon>Eukaryota</taxon>
        <taxon>Metazoa</taxon>
        <taxon>Chordata</taxon>
        <taxon>Craniata</taxon>
        <taxon>Vertebrata</taxon>
        <taxon>Euteleostomi</taxon>
        <taxon>Mammalia</taxon>
        <taxon>Eutheria</taxon>
        <taxon>Euarchontoglires</taxon>
        <taxon>Glires</taxon>
        <taxon>Rodentia</taxon>
        <taxon>Sciuromorpha</taxon>
        <taxon>Sciuridae</taxon>
        <taxon>Xerinae</taxon>
        <taxon>Marmotini</taxon>
        <taxon>Ictidomys</taxon>
    </lineage>
</organism>
<feature type="domain" description="HSR" evidence="12">
    <location>
        <begin position="4"/>
        <end position="120"/>
    </location>
</feature>
<evidence type="ECO:0000256" key="7">
    <source>
        <dbReference type="PROSITE-ProRule" id="PRU00035"/>
    </source>
</evidence>
<dbReference type="PROSITE" id="PS51414">
    <property type="entry name" value="HSR"/>
    <property type="match status" value="1"/>
</dbReference>
<evidence type="ECO:0000256" key="1">
    <source>
        <dbReference type="ARBA" id="ARBA00022553"/>
    </source>
</evidence>
<evidence type="ECO:0000259" key="10">
    <source>
        <dbReference type="PROSITE" id="PS50016"/>
    </source>
</evidence>
<dbReference type="InterPro" id="IPR043563">
    <property type="entry name" value="Sp110/Sp140/Sp140L-like"/>
</dbReference>
<dbReference type="CDD" id="cd15626">
    <property type="entry name" value="PHD_SP110_140"/>
    <property type="match status" value="1"/>
</dbReference>
<dbReference type="EMBL" id="AGTP01044267">
    <property type="status" value="NOT_ANNOTATED_CDS"/>
    <property type="molecule type" value="Genomic_DNA"/>
</dbReference>
<dbReference type="SMART" id="SM00258">
    <property type="entry name" value="SAND"/>
    <property type="match status" value="1"/>
</dbReference>
<evidence type="ECO:0000259" key="12">
    <source>
        <dbReference type="PROSITE" id="PS51414"/>
    </source>
</evidence>
<dbReference type="InterPro" id="IPR001965">
    <property type="entry name" value="Znf_PHD"/>
</dbReference>
<evidence type="ECO:0000313" key="14">
    <source>
        <dbReference type="Proteomes" id="UP000005215"/>
    </source>
</evidence>
<dbReference type="SUPFAM" id="SSF63763">
    <property type="entry name" value="SAND domain-like"/>
    <property type="match status" value="1"/>
</dbReference>
<dbReference type="Ensembl" id="ENSSTOT00000005246.3">
    <property type="protein sequence ID" value="ENSSTOP00000004707.3"/>
    <property type="gene ID" value="ENSSTOG00000005247.3"/>
</dbReference>
<dbReference type="InterPro" id="IPR000770">
    <property type="entry name" value="SAND_dom"/>
</dbReference>
<dbReference type="SUPFAM" id="SSF57903">
    <property type="entry name" value="FYVE/PHD zinc finger"/>
    <property type="match status" value="1"/>
</dbReference>
<dbReference type="InterPro" id="IPR013083">
    <property type="entry name" value="Znf_RING/FYVE/PHD"/>
</dbReference>
<keyword evidence="4" id="KW-0862">Zinc</keyword>
<name>I3M5R3_ICTTR</name>
<feature type="domain" description="PHD-type" evidence="10">
    <location>
        <begin position="310"/>
        <end position="356"/>
    </location>
</feature>
<dbReference type="GO" id="GO:0000981">
    <property type="term" value="F:DNA-binding transcription factor activity, RNA polymerase II-specific"/>
    <property type="evidence" value="ECO:0007669"/>
    <property type="project" value="TreeGrafter"/>
</dbReference>
<keyword evidence="14" id="KW-1185">Reference proteome</keyword>
<proteinExistence type="predicted"/>
<dbReference type="Gene3D" id="1.20.920.10">
    <property type="entry name" value="Bromodomain-like"/>
    <property type="match status" value="1"/>
</dbReference>
<evidence type="ECO:0000313" key="13">
    <source>
        <dbReference type="Ensembl" id="ENSSTOP00000004707.3"/>
    </source>
</evidence>
<keyword evidence="3 8" id="KW-0863">Zinc-finger</keyword>
<dbReference type="eggNOG" id="KOG2177">
    <property type="taxonomic scope" value="Eukaryota"/>
</dbReference>
<dbReference type="EMBL" id="AGTP01044270">
    <property type="status" value="NOT_ANNOTATED_CDS"/>
    <property type="molecule type" value="Genomic_DNA"/>
</dbReference>
<dbReference type="EMBL" id="AGTP01044271">
    <property type="status" value="NOT_ANNOTATED_CDS"/>
    <property type="molecule type" value="Genomic_DNA"/>
</dbReference>
<dbReference type="Pfam" id="PF03172">
    <property type="entry name" value="HSR"/>
    <property type="match status" value="1"/>
</dbReference>
<dbReference type="InterPro" id="IPR019786">
    <property type="entry name" value="Zinc_finger_PHD-type_CS"/>
</dbReference>
<dbReference type="InParanoid" id="I3M5R3"/>
<dbReference type="InterPro" id="IPR011011">
    <property type="entry name" value="Znf_FYVE_PHD"/>
</dbReference>
<dbReference type="PANTHER" id="PTHR46386">
    <property type="entry name" value="NUCLEAR BODY PROTEIN SP140"/>
    <property type="match status" value="1"/>
</dbReference>
<keyword evidence="6" id="KW-0238">DNA-binding</keyword>
<reference evidence="14" key="1">
    <citation type="submission" date="2011-11" db="EMBL/GenBank/DDBJ databases">
        <title>The Draft Genome of Spermophilus tridecemlineatus.</title>
        <authorList>
            <consortium name="The Broad Institute Genome Assembly &amp; Analysis Group"/>
            <consortium name="Computational R&amp;D Group"/>
            <consortium name="and Sequencing Platform"/>
            <person name="Di Palma F."/>
            <person name="Alfoldi J."/>
            <person name="Johnson J."/>
            <person name="Berlin A."/>
            <person name="Gnerre S."/>
            <person name="Jaffe D."/>
            <person name="MacCallum I."/>
            <person name="Young S."/>
            <person name="Walker B.J."/>
            <person name="Lindblad-Toh K."/>
        </authorList>
    </citation>
    <scope>NUCLEOTIDE SEQUENCE [LARGE SCALE GENOMIC DNA]</scope>
</reference>
<dbReference type="PROSITE" id="PS50014">
    <property type="entry name" value="BROMODOMAIN_2"/>
    <property type="match status" value="1"/>
</dbReference>
<dbReference type="GO" id="GO:0003677">
    <property type="term" value="F:DNA binding"/>
    <property type="evidence" value="ECO:0007669"/>
    <property type="project" value="UniProtKB-KW"/>
</dbReference>
<dbReference type="Proteomes" id="UP000005215">
    <property type="component" value="Unassembled WGS sequence"/>
</dbReference>
<protein>
    <recommendedName>
        <fullName evidence="15">SP140 nuclear body protein like</fullName>
    </recommendedName>
</protein>
<keyword evidence="1" id="KW-0597">Phosphoprotein</keyword>
<dbReference type="GO" id="GO:0031981">
    <property type="term" value="C:nuclear lumen"/>
    <property type="evidence" value="ECO:0007669"/>
    <property type="project" value="UniProtKB-ARBA"/>
</dbReference>
<dbReference type="SUPFAM" id="SSF47370">
    <property type="entry name" value="Bromodomain"/>
    <property type="match status" value="1"/>
</dbReference>
<dbReference type="PROSITE" id="PS01359">
    <property type="entry name" value="ZF_PHD_1"/>
    <property type="match status" value="1"/>
</dbReference>
<dbReference type="Gene3D" id="3.30.40.10">
    <property type="entry name" value="Zinc/RING finger domain, C3HC4 (zinc finger)"/>
    <property type="match status" value="1"/>
</dbReference>
<reference evidence="13" key="3">
    <citation type="submission" date="2025-09" db="UniProtKB">
        <authorList>
            <consortium name="Ensembl"/>
        </authorList>
    </citation>
    <scope>IDENTIFICATION</scope>
</reference>
<dbReference type="FunFam" id="3.30.40.10:FF:000294">
    <property type="entry name" value="Nuclear autoantigen Sp-100"/>
    <property type="match status" value="1"/>
</dbReference>
<dbReference type="InterPro" id="IPR036427">
    <property type="entry name" value="Bromodomain-like_sf"/>
</dbReference>
<dbReference type="GO" id="GO:0008270">
    <property type="term" value="F:zinc ion binding"/>
    <property type="evidence" value="ECO:0007669"/>
    <property type="project" value="UniProtKB-KW"/>
</dbReference>
<dbReference type="PROSITE" id="PS50016">
    <property type="entry name" value="ZF_PHD_2"/>
    <property type="match status" value="1"/>
</dbReference>
<dbReference type="PROSITE" id="PS50864">
    <property type="entry name" value="SAND"/>
    <property type="match status" value="1"/>
</dbReference>
<dbReference type="AlphaFoldDB" id="I3M5R3"/>
<dbReference type="InterPro" id="IPR004865">
    <property type="entry name" value="HSR_dom"/>
</dbReference>
<reference evidence="13" key="2">
    <citation type="submission" date="2025-08" db="UniProtKB">
        <authorList>
            <consortium name="Ensembl"/>
        </authorList>
    </citation>
    <scope>IDENTIFICATION</scope>
</reference>
<dbReference type="InterPro" id="IPR001487">
    <property type="entry name" value="Bromodomain"/>
</dbReference>
<dbReference type="Gene3D" id="3.10.390.10">
    <property type="entry name" value="SAND domain-like"/>
    <property type="match status" value="1"/>
</dbReference>
<dbReference type="Pfam" id="PF01342">
    <property type="entry name" value="SAND"/>
    <property type="match status" value="1"/>
</dbReference>
<dbReference type="EMBL" id="AGTP01044268">
    <property type="status" value="NOT_ANNOTATED_CDS"/>
    <property type="molecule type" value="Genomic_DNA"/>
</dbReference>
<evidence type="ECO:0000256" key="3">
    <source>
        <dbReference type="ARBA" id="ARBA00022771"/>
    </source>
</evidence>
<evidence type="ECO:0000256" key="2">
    <source>
        <dbReference type="ARBA" id="ARBA00022723"/>
    </source>
</evidence>
<dbReference type="FunFam" id="1.20.920.10:FF:000028">
    <property type="entry name" value="Nuclear autoantigen Sp-100"/>
    <property type="match status" value="1"/>
</dbReference>
<evidence type="ECO:0008006" key="15">
    <source>
        <dbReference type="Google" id="ProtNLM"/>
    </source>
</evidence>
<evidence type="ECO:0000256" key="4">
    <source>
        <dbReference type="ARBA" id="ARBA00022833"/>
    </source>
</evidence>
<evidence type="ECO:0000256" key="6">
    <source>
        <dbReference type="ARBA" id="ARBA00023125"/>
    </source>
</evidence>
<dbReference type="SMART" id="SM00297">
    <property type="entry name" value="BROMO"/>
    <property type="match status" value="1"/>
</dbReference>
<dbReference type="InterPro" id="IPR010919">
    <property type="entry name" value="SAND-like_dom_sf"/>
</dbReference>
<dbReference type="HOGENOM" id="CLU_015844_1_0_1"/>
<evidence type="ECO:0000256" key="8">
    <source>
        <dbReference type="PROSITE-ProRule" id="PRU00146"/>
    </source>
</evidence>
<dbReference type="STRING" id="43179.ENSSTOP00000004707"/>
<dbReference type="SMART" id="SM00249">
    <property type="entry name" value="PHD"/>
    <property type="match status" value="1"/>
</dbReference>
<dbReference type="PANTHER" id="PTHR46386:SF8">
    <property type="entry name" value="NUCLEAR BODY PROTEIN SP140"/>
    <property type="match status" value="1"/>
</dbReference>
<dbReference type="GeneTree" id="ENSGT00940000162129"/>
<keyword evidence="2" id="KW-0479">Metal-binding</keyword>
<dbReference type="Pfam" id="PF00628">
    <property type="entry name" value="PHD"/>
    <property type="match status" value="1"/>
</dbReference>
<dbReference type="FunCoup" id="I3M5R3">
    <property type="interactions" value="729"/>
</dbReference>
<dbReference type="Pfam" id="PF00439">
    <property type="entry name" value="Bromodomain"/>
    <property type="match status" value="1"/>
</dbReference>
<feature type="domain" description="SAND" evidence="11">
    <location>
        <begin position="214"/>
        <end position="295"/>
    </location>
</feature>
<keyword evidence="5 7" id="KW-0103">Bromodomain</keyword>
<evidence type="ECO:0000256" key="5">
    <source>
        <dbReference type="ARBA" id="ARBA00023117"/>
    </source>
</evidence>
<accession>I3M5R3</accession>
<evidence type="ECO:0000259" key="9">
    <source>
        <dbReference type="PROSITE" id="PS50014"/>
    </source>
</evidence>
<evidence type="ECO:0000259" key="11">
    <source>
        <dbReference type="PROSITE" id="PS50864"/>
    </source>
</evidence>
<sequence>VHSFWSSRTIPYSTHWLSTDLPACLKHFKENKVEIASAITKLFPFLMSLRDRAFISEQMFDHLQEACRNLVPVNAVVYTVLSELERTFSLSLLDELFSRTNLTAYPDLVEISRSFLNGNKSSQWGLGEGDQRVWGKRNHNFVPDTEQPAQGKCSCVMCFSRDVPGGSGTGVDSSQAQDATGKAAGPWFGRALGGLRKKKGHNWSRIRRKRKVRNQFVDFCAPLLPVSCGELKGILFKEKLEKGISIKCILSETGDWLTPREFEIKGGYARSKYWKQSVYCGGRPLLWLMQEGFLPHPPRIYHRKKKMGNSEVCEVCRRRGLLFCCDTCSRAFHRNCHIPPAKIEETPWSCIFCRMGSLDSQESHRESEILERQMQPEEQLKCEFLLLKVYCCSESSIFAKDPRYHRMRETCQSLKEPMWLNKIKRRLNNQGYSQVKGFVQDIRLIFENHRASYKYRECGQMGIRLETEFEKNLKGLFTIQETNENS</sequence>